<feature type="domain" description="ATP-grasp" evidence="1">
    <location>
        <begin position="114"/>
        <end position="248"/>
    </location>
</feature>
<evidence type="ECO:0000313" key="2">
    <source>
        <dbReference type="EMBL" id="MBB4866904.1"/>
    </source>
</evidence>
<reference evidence="2 3" key="1">
    <citation type="submission" date="2020-08" db="EMBL/GenBank/DDBJ databases">
        <title>Functional genomics of gut bacteria from endangered species of beetles.</title>
        <authorList>
            <person name="Carlos-Shanley C."/>
        </authorList>
    </citation>
    <scope>NUCLEOTIDE SEQUENCE [LARGE SCALE GENOMIC DNA]</scope>
    <source>
        <strain evidence="2 3">S00179</strain>
    </source>
</reference>
<evidence type="ECO:0000313" key="3">
    <source>
        <dbReference type="Proteomes" id="UP000566995"/>
    </source>
</evidence>
<name>A0A7W7KQV8_PSENT</name>
<dbReference type="Pfam" id="PF18299">
    <property type="entry name" value="R2K_2"/>
    <property type="match status" value="1"/>
</dbReference>
<comment type="caution">
    <text evidence="2">The sequence shown here is derived from an EMBL/GenBank/DDBJ whole genome shotgun (WGS) entry which is preliminary data.</text>
</comment>
<dbReference type="Proteomes" id="UP000566995">
    <property type="component" value="Unassembled WGS sequence"/>
</dbReference>
<dbReference type="EMBL" id="JACHLI010000032">
    <property type="protein sequence ID" value="MBB4866904.1"/>
    <property type="molecule type" value="Genomic_DNA"/>
</dbReference>
<dbReference type="RefSeq" id="WP_184595877.1">
    <property type="nucleotide sequence ID" value="NZ_JACHLI010000032.1"/>
</dbReference>
<evidence type="ECO:0000259" key="1">
    <source>
        <dbReference type="Pfam" id="PF18299"/>
    </source>
</evidence>
<accession>A0A7W7KQV8</accession>
<gene>
    <name evidence="2" type="ORF">HNP46_005811</name>
</gene>
<protein>
    <recommendedName>
        <fullName evidence="1">ATP-grasp domain-containing protein</fullName>
    </recommendedName>
</protein>
<proteinExistence type="predicted"/>
<organism evidence="2 3">
    <name type="scientific">Pseudomonas nitroreducens</name>
    <dbReference type="NCBI Taxonomy" id="46680"/>
    <lineage>
        <taxon>Bacteria</taxon>
        <taxon>Pseudomonadati</taxon>
        <taxon>Pseudomonadota</taxon>
        <taxon>Gammaproteobacteria</taxon>
        <taxon>Pseudomonadales</taxon>
        <taxon>Pseudomonadaceae</taxon>
        <taxon>Pseudomonas</taxon>
    </lineage>
</organism>
<dbReference type="AlphaFoldDB" id="A0A7W7KQV8"/>
<dbReference type="InterPro" id="IPR041261">
    <property type="entry name" value="R2K_2"/>
</dbReference>
<sequence>MKPKIAFLLQTNYVTRLTTPVGYYAQLNGYDIVDCTAAKDLDIMDLADWSQYDLVIPYGSTQLNQMFRECALGAYLQFEEGAYSTDTWMKKFGSLALNSAGRTMQAWEVFEHLERHPNAHVRPNFETKALLARVFDKQTWRHHCIERNVRDDLEVFVSPVREILAEYRTWVIGGEVVEVSQYLKAGVLETARIEEGAVHDAARRLAEVYLPDHAQTMDVALTPEGYQLIEFNGLHGSGWYAGNVHKILDFYVQNLCQRLGLTASAAPGGKPLPAPELEP</sequence>